<sequence length="540" mass="62604">MKSEMITQTEKYEDNMMEQATADDNITIQNEKSDNQLRTYQNIPISNKKVHTKKQQRNEFGYGNSSKHKSFIRQRNQQIRGSNVSPSVIPASINTTNRCKMNDDKSNGGNKSLQPKDSNKKKATKFICDIEAALAGEISDMEDERGQLSNDDAMTTTSASLAEETIRKVQENANKNNHLEARIVRYPNGQSLALNIIHKVYVVHLEDTYAWVRLSDDIEPPCFDQVYVIMKAIQPLQREELLPGTPCVVLARFNPRDIVNDGTTAREVTEFESYARAIIEGCHKTSKTVTVRLVDFGFRLTQLSVTTIKPLTIAFDGPPLAFRLLIDSLSKQQKESLCRYATLRVRLTVSQERQFLCWPKTWKAIDIRKENWNNCSSSTKSFEMCNLNYQQQCEKKWQAIKVISDGCNYRENSNHRGNSNYREKSNYRESSNRHKNPNHRGDSIRREKLNHRGNSHHKNHRKNPNHRGDSIRRQKSNHRGNSHHKNPSHRGDSIHCEKSNHRRNSHHKNHRKNPNHRGDRRYCRARCANVIFIDRRSRYA</sequence>
<feature type="compositionally biased region" description="Polar residues" evidence="1">
    <location>
        <begin position="107"/>
        <end position="116"/>
    </location>
</feature>
<dbReference type="WBParaSite" id="maker-PairedContig_3524-snap-gene-0.4-mRNA-1">
    <property type="protein sequence ID" value="maker-PairedContig_3524-snap-gene-0.4-mRNA-1"/>
    <property type="gene ID" value="maker-PairedContig_3524-snap-gene-0.4"/>
</dbReference>
<evidence type="ECO:0000256" key="1">
    <source>
        <dbReference type="SAM" id="MobiDB-lite"/>
    </source>
</evidence>
<feature type="compositionally biased region" description="Basic and acidic residues" evidence="1">
    <location>
        <begin position="489"/>
        <end position="499"/>
    </location>
</feature>
<feature type="compositionally biased region" description="Basic residues" evidence="1">
    <location>
        <begin position="473"/>
        <end position="488"/>
    </location>
</feature>
<dbReference type="AlphaFoldDB" id="A0A1I8EP96"/>
<feature type="compositionally biased region" description="Basic and acidic residues" evidence="1">
    <location>
        <begin position="421"/>
        <end position="432"/>
    </location>
</feature>
<feature type="compositionally biased region" description="Basic residues" evidence="1">
    <location>
        <begin position="448"/>
        <end position="465"/>
    </location>
</feature>
<feature type="region of interest" description="Disordered" evidence="1">
    <location>
        <begin position="408"/>
        <end position="519"/>
    </location>
</feature>
<protein>
    <recommendedName>
        <fullName evidence="3">Tudor domain-containing protein</fullName>
    </recommendedName>
</protein>
<feature type="compositionally biased region" description="Basic residues" evidence="1">
    <location>
        <begin position="500"/>
        <end position="515"/>
    </location>
</feature>
<feature type="compositionally biased region" description="Polar residues" evidence="1">
    <location>
        <begin position="73"/>
        <end position="99"/>
    </location>
</feature>
<reference evidence="2" key="1">
    <citation type="submission" date="2016-11" db="UniProtKB">
        <authorList>
            <consortium name="WormBaseParasite"/>
        </authorList>
    </citation>
    <scope>IDENTIFICATION</scope>
    <source>
        <strain evidence="2">pt0022</strain>
    </source>
</reference>
<evidence type="ECO:0000313" key="2">
    <source>
        <dbReference type="WBParaSite" id="maker-PairedContig_3524-snap-gene-0.4-mRNA-1"/>
    </source>
</evidence>
<accession>A0A1I8EP96</accession>
<name>A0A1I8EP96_WUCBA</name>
<proteinExistence type="predicted"/>
<organism evidence="2">
    <name type="scientific">Wuchereria bancrofti</name>
    <dbReference type="NCBI Taxonomy" id="6293"/>
    <lineage>
        <taxon>Eukaryota</taxon>
        <taxon>Metazoa</taxon>
        <taxon>Ecdysozoa</taxon>
        <taxon>Nematoda</taxon>
        <taxon>Chromadorea</taxon>
        <taxon>Rhabditida</taxon>
        <taxon>Spirurina</taxon>
        <taxon>Spiruromorpha</taxon>
        <taxon>Filarioidea</taxon>
        <taxon>Onchocercidae</taxon>
        <taxon>Wuchereria</taxon>
    </lineage>
</organism>
<feature type="region of interest" description="Disordered" evidence="1">
    <location>
        <begin position="49"/>
        <end position="120"/>
    </location>
</feature>
<evidence type="ECO:0008006" key="3">
    <source>
        <dbReference type="Google" id="ProtNLM"/>
    </source>
</evidence>